<accession>A0A2P2Q877</accession>
<sequence>MVSIHWRYNQNLWPKVCVALRLNHAMLISSTSTIKTIKIQKQLKNSQIFS</sequence>
<protein>
    <submittedName>
        <fullName evidence="1">Uncharacterized protein</fullName>
    </submittedName>
</protein>
<proteinExistence type="predicted"/>
<reference evidence="1" key="1">
    <citation type="submission" date="2018-02" db="EMBL/GenBank/DDBJ databases">
        <title>Rhizophora mucronata_Transcriptome.</title>
        <authorList>
            <person name="Meera S.P."/>
            <person name="Sreeshan A."/>
            <person name="Augustine A."/>
        </authorList>
    </citation>
    <scope>NUCLEOTIDE SEQUENCE</scope>
    <source>
        <tissue evidence="1">Leaf</tissue>
    </source>
</reference>
<organism evidence="1">
    <name type="scientific">Rhizophora mucronata</name>
    <name type="common">Asiatic mangrove</name>
    <dbReference type="NCBI Taxonomy" id="61149"/>
    <lineage>
        <taxon>Eukaryota</taxon>
        <taxon>Viridiplantae</taxon>
        <taxon>Streptophyta</taxon>
        <taxon>Embryophyta</taxon>
        <taxon>Tracheophyta</taxon>
        <taxon>Spermatophyta</taxon>
        <taxon>Magnoliopsida</taxon>
        <taxon>eudicotyledons</taxon>
        <taxon>Gunneridae</taxon>
        <taxon>Pentapetalae</taxon>
        <taxon>rosids</taxon>
        <taxon>fabids</taxon>
        <taxon>Malpighiales</taxon>
        <taxon>Rhizophoraceae</taxon>
        <taxon>Rhizophora</taxon>
    </lineage>
</organism>
<evidence type="ECO:0000313" key="1">
    <source>
        <dbReference type="EMBL" id="MBX63186.1"/>
    </source>
</evidence>
<dbReference type="AlphaFoldDB" id="A0A2P2Q877"/>
<dbReference type="EMBL" id="GGEC01082702">
    <property type="protein sequence ID" value="MBX63186.1"/>
    <property type="molecule type" value="Transcribed_RNA"/>
</dbReference>
<name>A0A2P2Q877_RHIMU</name>